<evidence type="ECO:0000256" key="1">
    <source>
        <dbReference type="ARBA" id="ARBA00022679"/>
    </source>
</evidence>
<keyword evidence="4" id="KW-1185">Reference proteome</keyword>
<evidence type="ECO:0000313" key="3">
    <source>
        <dbReference type="EMBL" id="RYO84135.1"/>
    </source>
</evidence>
<dbReference type="Gene3D" id="3.30.559.10">
    <property type="entry name" value="Chloramphenicol acetyltransferase-like domain"/>
    <property type="match status" value="1"/>
</dbReference>
<dbReference type="InterPro" id="IPR050317">
    <property type="entry name" value="Plant_Fungal_Acyltransferase"/>
</dbReference>
<protein>
    <submittedName>
        <fullName evidence="3">Uncharacterized protein</fullName>
    </submittedName>
</protein>
<dbReference type="Pfam" id="PF02458">
    <property type="entry name" value="Transferase"/>
    <property type="match status" value="1"/>
</dbReference>
<keyword evidence="1" id="KW-0808">Transferase</keyword>
<dbReference type="InterPro" id="IPR023213">
    <property type="entry name" value="CAT-like_dom_sf"/>
</dbReference>
<dbReference type="EMBL" id="QJNS01000171">
    <property type="protein sequence ID" value="RYO84135.1"/>
    <property type="molecule type" value="Genomic_DNA"/>
</dbReference>
<gene>
    <name evidence="3" type="ORF">DL762_005814</name>
</gene>
<proteinExistence type="predicted"/>
<accession>A0ABY0H4R9</accession>
<comment type="caution">
    <text evidence="3">The sequence shown here is derived from an EMBL/GenBank/DDBJ whole genome shotgun (WGS) entry which is preliminary data.</text>
</comment>
<dbReference type="PANTHER" id="PTHR31642">
    <property type="entry name" value="TRICHOTHECENE 3-O-ACETYLTRANSFERASE"/>
    <property type="match status" value="1"/>
</dbReference>
<feature type="compositionally biased region" description="Low complexity" evidence="2">
    <location>
        <begin position="144"/>
        <end position="153"/>
    </location>
</feature>
<sequence length="339" mass="37055">MDGESLGIFLECLAAQTRQGSIDGPSEQKIALATPKHYKDPGELRAQFQRLAAKCPEFTLLPDLSGPTQPRFLDVGTPLHEIDRAGRIFVFSNERLEALRRLVTSHPSSASSSPTLTTTCYCALAALTFAHVARARAGTEGHLSAGRSSSGSSIEPPGRTTTTTAQLWNSVNWRTRAFQDATRDYFGNAALPAVTEVPAGRLFAACEDDSELVRIVPLIRETIDGVDQAYVHRRLAMLAAAPDPRLIGVAYDPRMPEVLAFNTWRHFGANAAWHIPGVPVAKPEAIRRAHGSWGMGTALILPVQAESTKQELFLSLSVEAMEALCNDERWMRWVDRVIG</sequence>
<dbReference type="Proteomes" id="UP000294003">
    <property type="component" value="Unassembled WGS sequence"/>
</dbReference>
<name>A0ABY0H4R9_9PEZI</name>
<evidence type="ECO:0000256" key="2">
    <source>
        <dbReference type="SAM" id="MobiDB-lite"/>
    </source>
</evidence>
<organism evidence="3 4">
    <name type="scientific">Monosporascus cannonballus</name>
    <dbReference type="NCBI Taxonomy" id="155416"/>
    <lineage>
        <taxon>Eukaryota</taxon>
        <taxon>Fungi</taxon>
        <taxon>Dikarya</taxon>
        <taxon>Ascomycota</taxon>
        <taxon>Pezizomycotina</taxon>
        <taxon>Sordariomycetes</taxon>
        <taxon>Xylariomycetidae</taxon>
        <taxon>Xylariales</taxon>
        <taxon>Xylariales incertae sedis</taxon>
        <taxon>Monosporascus</taxon>
    </lineage>
</organism>
<feature type="region of interest" description="Disordered" evidence="2">
    <location>
        <begin position="141"/>
        <end position="161"/>
    </location>
</feature>
<evidence type="ECO:0000313" key="4">
    <source>
        <dbReference type="Proteomes" id="UP000294003"/>
    </source>
</evidence>
<reference evidence="3 4" key="1">
    <citation type="submission" date="2018-06" db="EMBL/GenBank/DDBJ databases">
        <title>Complete Genomes of Monosporascus.</title>
        <authorList>
            <person name="Robinson A.J."/>
            <person name="Natvig D.O."/>
        </authorList>
    </citation>
    <scope>NUCLEOTIDE SEQUENCE [LARGE SCALE GENOMIC DNA]</scope>
    <source>
        <strain evidence="3 4">CBS 609.92</strain>
    </source>
</reference>
<dbReference type="PANTHER" id="PTHR31642:SF310">
    <property type="entry name" value="FATTY ALCOHOL:CAFFEOYL-COA ACYLTRANSFERASE"/>
    <property type="match status" value="1"/>
</dbReference>